<keyword evidence="2" id="KW-1133">Transmembrane helix</keyword>
<keyword evidence="2" id="KW-0812">Transmembrane</keyword>
<evidence type="ECO:0000256" key="2">
    <source>
        <dbReference type="SAM" id="Phobius"/>
    </source>
</evidence>
<feature type="transmembrane region" description="Helical" evidence="2">
    <location>
        <begin position="273"/>
        <end position="294"/>
    </location>
</feature>
<evidence type="ECO:0000256" key="1">
    <source>
        <dbReference type="SAM" id="MobiDB-lite"/>
    </source>
</evidence>
<name>A0AAI9DAZ2_PROST</name>
<gene>
    <name evidence="3" type="ORF">RG298_001542</name>
</gene>
<sequence length="295" mass="33609">MTHQQPEIAELKTAFIAALESEQRDFTLLTSMLTMLSENKPELFQIHQEGGLVDPINQDRIDWNSQYFNLQKNSLKENFSLERASHLVDVCQFLSERGDVGFVVKKETSLEQVKAVPKLDHNFIPTQNLSSAIESGSVYQIRAVLLAELENNRHLQQEIQQMMLWAQKNVANLFVPYEEDSLARPLENDKLKWDTDCYYLHCAYLNSNFSQARFEHLVEMYQYLREKNTERFIYQPAIKPQAQTSSAGQKTSNTVYQTSSSPLARTEKARPPVLSLAVKIGGAIAVLALAIIALL</sequence>
<proteinExistence type="predicted"/>
<dbReference type="AlphaFoldDB" id="A0AAI9DAZ2"/>
<feature type="compositionally biased region" description="Polar residues" evidence="1">
    <location>
        <begin position="243"/>
        <end position="263"/>
    </location>
</feature>
<reference evidence="3" key="1">
    <citation type="submission" date="2024-02" db="EMBL/GenBank/DDBJ databases">
        <authorList>
            <consortium name="Clinical and Environmental Microbiology Branch: Whole genome sequencing antimicrobial resistance pathogens in the healthcare setting"/>
        </authorList>
    </citation>
    <scope>NUCLEOTIDE SEQUENCE</scope>
    <source>
        <strain evidence="3">2021GO-0154</strain>
    </source>
</reference>
<feature type="region of interest" description="Disordered" evidence="1">
    <location>
        <begin position="243"/>
        <end position="264"/>
    </location>
</feature>
<accession>A0AAI9DAZ2</accession>
<protein>
    <submittedName>
        <fullName evidence="3">Uncharacterized protein</fullName>
    </submittedName>
</protein>
<comment type="caution">
    <text evidence="3">The sequence shown here is derived from an EMBL/GenBank/DDBJ whole genome shotgun (WGS) entry which is preliminary data.</text>
</comment>
<dbReference type="EMBL" id="ABMABF030000004">
    <property type="protein sequence ID" value="EMJ5133841.1"/>
    <property type="molecule type" value="Genomic_DNA"/>
</dbReference>
<keyword evidence="2" id="KW-0472">Membrane</keyword>
<organism evidence="3">
    <name type="scientific">Providencia stuartii</name>
    <dbReference type="NCBI Taxonomy" id="588"/>
    <lineage>
        <taxon>Bacteria</taxon>
        <taxon>Pseudomonadati</taxon>
        <taxon>Pseudomonadota</taxon>
        <taxon>Gammaproteobacteria</taxon>
        <taxon>Enterobacterales</taxon>
        <taxon>Morganellaceae</taxon>
        <taxon>Providencia</taxon>
    </lineage>
</organism>
<evidence type="ECO:0000313" key="3">
    <source>
        <dbReference type="EMBL" id="EMJ5133841.1"/>
    </source>
</evidence>